<proteinExistence type="inferred from homology"/>
<evidence type="ECO:0000259" key="8">
    <source>
        <dbReference type="Pfam" id="PF20655"/>
    </source>
</evidence>
<name>A0A4R0S115_9APHY</name>
<reference evidence="9 10" key="1">
    <citation type="submission" date="2018-11" db="EMBL/GenBank/DDBJ databases">
        <title>Genome assembly of Steccherinum ochraceum LE-BIN_3174, the white-rot fungus of the Steccherinaceae family (The Residual Polyporoid clade, Polyporales, Basidiomycota).</title>
        <authorList>
            <person name="Fedorova T.V."/>
            <person name="Glazunova O.A."/>
            <person name="Landesman E.O."/>
            <person name="Moiseenko K.V."/>
            <person name="Psurtseva N.V."/>
            <person name="Savinova O.S."/>
            <person name="Shakhova N.V."/>
            <person name="Tyazhelova T.V."/>
            <person name="Vasina D.V."/>
        </authorList>
    </citation>
    <scope>NUCLEOTIDE SEQUENCE [LARGE SCALE GENOMIC DNA]</scope>
    <source>
        <strain evidence="9 10">LE-BIN_3174</strain>
    </source>
</reference>
<feature type="compositionally biased region" description="Polar residues" evidence="6">
    <location>
        <begin position="332"/>
        <end position="351"/>
    </location>
</feature>
<dbReference type="InterPro" id="IPR007258">
    <property type="entry name" value="Vps52"/>
</dbReference>
<keyword evidence="4" id="KW-0653">Protein transport</keyword>
<dbReference type="EMBL" id="RWJN01000014">
    <property type="protein sequence ID" value="TCD70828.1"/>
    <property type="molecule type" value="Genomic_DNA"/>
</dbReference>
<comment type="subcellular location">
    <subcellularLocation>
        <location evidence="1">Golgi apparatus</location>
        <location evidence="1">trans-Golgi network</location>
    </subcellularLocation>
</comment>
<keyword evidence="3" id="KW-0813">Transport</keyword>
<dbReference type="GO" id="GO:0005829">
    <property type="term" value="C:cytosol"/>
    <property type="evidence" value="ECO:0007669"/>
    <property type="project" value="GOC"/>
</dbReference>
<dbReference type="GO" id="GO:0015031">
    <property type="term" value="P:protein transport"/>
    <property type="evidence" value="ECO:0007669"/>
    <property type="project" value="UniProtKB-KW"/>
</dbReference>
<evidence type="ECO:0000256" key="2">
    <source>
        <dbReference type="ARBA" id="ARBA00008180"/>
    </source>
</evidence>
<evidence type="ECO:0000259" key="7">
    <source>
        <dbReference type="Pfam" id="PF04129"/>
    </source>
</evidence>
<protein>
    <recommendedName>
        <fullName evidence="11">Vacuolar protein sorting-associated protein 52</fullName>
    </recommendedName>
</protein>
<accession>A0A4R0S115</accession>
<gene>
    <name evidence="9" type="ORF">EIP91_001518</name>
</gene>
<evidence type="ECO:0008006" key="11">
    <source>
        <dbReference type="Google" id="ProtNLM"/>
    </source>
</evidence>
<feature type="region of interest" description="Disordered" evidence="6">
    <location>
        <begin position="1"/>
        <end position="30"/>
    </location>
</feature>
<feature type="domain" description="Vps52 C-terminal" evidence="8">
    <location>
        <begin position="283"/>
        <end position="324"/>
    </location>
</feature>
<feature type="domain" description="Vps52 coiled-coil" evidence="7">
    <location>
        <begin position="40"/>
        <end position="203"/>
    </location>
</feature>
<dbReference type="GO" id="GO:0006896">
    <property type="term" value="P:Golgi to vacuole transport"/>
    <property type="evidence" value="ECO:0007669"/>
    <property type="project" value="TreeGrafter"/>
</dbReference>
<feature type="region of interest" description="Disordered" evidence="6">
    <location>
        <begin position="332"/>
        <end position="397"/>
    </location>
</feature>
<dbReference type="GO" id="GO:0042147">
    <property type="term" value="P:retrograde transport, endosome to Golgi"/>
    <property type="evidence" value="ECO:0007669"/>
    <property type="project" value="TreeGrafter"/>
</dbReference>
<dbReference type="PANTHER" id="PTHR14190">
    <property type="entry name" value="SUPPRESSOR OF ACTIN MUTATIONS 2/VACUOLAR PROTEIN SORTING 52"/>
    <property type="match status" value="1"/>
</dbReference>
<feature type="domain" description="Vps52 C-terminal" evidence="8">
    <location>
        <begin position="399"/>
        <end position="549"/>
    </location>
</feature>
<keyword evidence="10" id="KW-1185">Reference proteome</keyword>
<dbReference type="AlphaFoldDB" id="A0A4R0S115"/>
<keyword evidence="5" id="KW-0333">Golgi apparatus</keyword>
<evidence type="ECO:0000256" key="5">
    <source>
        <dbReference type="ARBA" id="ARBA00023034"/>
    </source>
</evidence>
<dbReference type="InterPro" id="IPR048319">
    <property type="entry name" value="Vps52_CC"/>
</dbReference>
<comment type="caution">
    <text evidence="9">The sequence shown here is derived from an EMBL/GenBank/DDBJ whole genome shotgun (WGS) entry which is preliminary data.</text>
</comment>
<dbReference type="PANTHER" id="PTHR14190:SF7">
    <property type="entry name" value="VACUOLAR PROTEIN SORTING-ASSOCIATED PROTEIN 52 HOMOLOG"/>
    <property type="match status" value="1"/>
</dbReference>
<dbReference type="Pfam" id="PF20655">
    <property type="entry name" value="Vps52_C"/>
    <property type="match status" value="2"/>
</dbReference>
<comment type="similarity">
    <text evidence="2">Belongs to the VPS52 family.</text>
</comment>
<dbReference type="GO" id="GO:0032456">
    <property type="term" value="P:endocytic recycling"/>
    <property type="evidence" value="ECO:0007669"/>
    <property type="project" value="TreeGrafter"/>
</dbReference>
<evidence type="ECO:0000256" key="3">
    <source>
        <dbReference type="ARBA" id="ARBA00022448"/>
    </source>
</evidence>
<dbReference type="GO" id="GO:0019905">
    <property type="term" value="F:syntaxin binding"/>
    <property type="evidence" value="ECO:0007669"/>
    <property type="project" value="TreeGrafter"/>
</dbReference>
<evidence type="ECO:0000313" key="10">
    <source>
        <dbReference type="Proteomes" id="UP000292702"/>
    </source>
</evidence>
<dbReference type="InterPro" id="IPR048361">
    <property type="entry name" value="Vps52_C"/>
</dbReference>
<dbReference type="Pfam" id="PF04129">
    <property type="entry name" value="Vps52_CC"/>
    <property type="match status" value="1"/>
</dbReference>
<sequence>MFPANPSSEHLAVDYPPRDGAMSPASQGESSTYAGRVKDFVELHDQVETGVDLLDSLESFLSTFQKDLSVVSGQISELQDRSKDIEGRLKSRRKIEKPLSNLLLDFCVPPPLATLILDTDVGEPWISAIGDFERRLVALKQRVRVKAARDLTDVAEGLRIVAATKLRSFFLNMLQPIRTSMTTNMQVLQTSIFAKYRPLFAFLQHQAPTVASEVQRAYIGAARTYYETGFRRYSRSLGWVKARAVEKPEDIVTIASAPGAAAITEADTERLSYSRIDGPGVTMLYMADDKTHKEPVEALFRSLMLVLMDNATAEYTHVTTFFATEPLPATNSQLQRENSSSGVLSPTSLLSPTHGDFDDIRSNPGSDWGASSPRRRLTSMQSNNGTPPTTPSPKDEQTALAAVWKQILDPVLDYCKTFVDSILGPTPPPVIPLLTMIRFTEDVMAEIQKRGCSPLETYIFTMRLQMWPIFQKSMQENIDAVKRYADGTSTGYFRAKVITTDSVVATICDRYVVMFNSFVSLTNQPDETMIFSNLFRLRQELAKLIVTHTDKIEA</sequence>
<dbReference type="GO" id="GO:0000938">
    <property type="term" value="C:GARP complex"/>
    <property type="evidence" value="ECO:0007669"/>
    <property type="project" value="TreeGrafter"/>
</dbReference>
<evidence type="ECO:0000256" key="4">
    <source>
        <dbReference type="ARBA" id="ARBA00022927"/>
    </source>
</evidence>
<evidence type="ECO:0000256" key="1">
    <source>
        <dbReference type="ARBA" id="ARBA00004601"/>
    </source>
</evidence>
<organism evidence="9 10">
    <name type="scientific">Steccherinum ochraceum</name>
    <dbReference type="NCBI Taxonomy" id="92696"/>
    <lineage>
        <taxon>Eukaryota</taxon>
        <taxon>Fungi</taxon>
        <taxon>Dikarya</taxon>
        <taxon>Basidiomycota</taxon>
        <taxon>Agaricomycotina</taxon>
        <taxon>Agaricomycetes</taxon>
        <taxon>Polyporales</taxon>
        <taxon>Steccherinaceae</taxon>
        <taxon>Steccherinum</taxon>
    </lineage>
</organism>
<evidence type="ECO:0000256" key="6">
    <source>
        <dbReference type="SAM" id="MobiDB-lite"/>
    </source>
</evidence>
<dbReference type="Proteomes" id="UP000292702">
    <property type="component" value="Unassembled WGS sequence"/>
</dbReference>
<dbReference type="STRING" id="92696.A0A4R0S115"/>
<dbReference type="OrthoDB" id="19482at2759"/>
<evidence type="ECO:0000313" key="9">
    <source>
        <dbReference type="EMBL" id="TCD70828.1"/>
    </source>
</evidence>